<evidence type="ECO:0000259" key="1">
    <source>
        <dbReference type="Pfam" id="PF14977"/>
    </source>
</evidence>
<accession>A0A7J7ZKC1</accession>
<reference evidence="2 3" key="1">
    <citation type="journal article" date="2020" name="Nature">
        <title>Six reference-quality genomes reveal evolution of bat adaptations.</title>
        <authorList>
            <person name="Jebb D."/>
            <person name="Huang Z."/>
            <person name="Pippel M."/>
            <person name="Hughes G.M."/>
            <person name="Lavrichenko K."/>
            <person name="Devanna P."/>
            <person name="Winkler S."/>
            <person name="Jermiin L.S."/>
            <person name="Skirmuntt E.C."/>
            <person name="Katzourakis A."/>
            <person name="Burkitt-Gray L."/>
            <person name="Ray D.A."/>
            <person name="Sullivan K.A.M."/>
            <person name="Roscito J.G."/>
            <person name="Kirilenko B.M."/>
            <person name="Davalos L.M."/>
            <person name="Corthals A.P."/>
            <person name="Power M.L."/>
            <person name="Jones G."/>
            <person name="Ransome R.D."/>
            <person name="Dechmann D.K.N."/>
            <person name="Locatelli A.G."/>
            <person name="Puechmaille S.J."/>
            <person name="Fedrigo O."/>
            <person name="Jarvis E.D."/>
            <person name="Hiller M."/>
            <person name="Vernes S.C."/>
            <person name="Myers E.W."/>
            <person name="Teeling E.C."/>
        </authorList>
    </citation>
    <scope>NUCLEOTIDE SEQUENCE [LARGE SCALE GENOMIC DNA]</scope>
    <source>
        <strain evidence="2">MPipKuh1</strain>
        <tissue evidence="2">Flight muscle</tissue>
    </source>
</reference>
<organism evidence="2 3">
    <name type="scientific">Pipistrellus kuhlii</name>
    <name type="common">Kuhl's pipistrelle</name>
    <dbReference type="NCBI Taxonomy" id="59472"/>
    <lineage>
        <taxon>Eukaryota</taxon>
        <taxon>Metazoa</taxon>
        <taxon>Chordata</taxon>
        <taxon>Craniata</taxon>
        <taxon>Vertebrata</taxon>
        <taxon>Euteleostomi</taxon>
        <taxon>Mammalia</taxon>
        <taxon>Eutheria</taxon>
        <taxon>Laurasiatheria</taxon>
        <taxon>Chiroptera</taxon>
        <taxon>Yangochiroptera</taxon>
        <taxon>Vespertilionidae</taxon>
        <taxon>Pipistrellus</taxon>
    </lineage>
</organism>
<proteinExistence type="predicted"/>
<evidence type="ECO:0000313" key="3">
    <source>
        <dbReference type="Proteomes" id="UP000558488"/>
    </source>
</evidence>
<dbReference type="Pfam" id="PF14977">
    <property type="entry name" value="FAM194"/>
    <property type="match status" value="1"/>
</dbReference>
<dbReference type="AlphaFoldDB" id="A0A7J7ZKC1"/>
<feature type="domain" description="FAM194 C-terminal" evidence="1">
    <location>
        <begin position="3"/>
        <end position="114"/>
    </location>
</feature>
<dbReference type="PANTHER" id="PTHR23093">
    <property type="entry name" value="SIMILAR TO CHROMOSOME 3 OPEN READING FRAME 20"/>
    <property type="match status" value="1"/>
</dbReference>
<name>A0A7J7ZKC1_PIPKU</name>
<evidence type="ECO:0000313" key="2">
    <source>
        <dbReference type="EMBL" id="KAF6374160.1"/>
    </source>
</evidence>
<dbReference type="PANTHER" id="PTHR23093:SF16">
    <property type="entry name" value="FAM194 C-TERMINAL DOMAIN-CONTAINING PROTEIN"/>
    <property type="match status" value="1"/>
</dbReference>
<comment type="caution">
    <text evidence="2">The sequence shown here is derived from an EMBL/GenBank/DDBJ whole genome shotgun (WGS) entry which is preliminary data.</text>
</comment>
<dbReference type="Proteomes" id="UP000558488">
    <property type="component" value="Unassembled WGS sequence"/>
</dbReference>
<sequence>MYTNIFSDLPDQVILGTFTPFGCGSISFPKGQIISMMFNEDGGLVISRNGYILREWAWPTKGKLDDPVEILVNAFITVKISGRFAISLVYKWHPESLKLSLAPVKCKSSKGTPHFPETSFPDANPISKEAKELLKAYKMKCKLMKCITRVRYPSNLSGSADPAAFDTIMDISPMFDIATVIKLRRLERKAKDILFNWLDYYRFSLGLDCLHMYKVPKFPPKVVKKQAVSRAEFLLKPSAKGKDENKEYLLYRNTYLKLKGVFQPSPPPCIQKTPASKQSVRNMLCGKEGFFCRCSTYSIPEVTDVEYDHLINEQLSSMDQIIIVYVFSTKEEDKTLKEVNKVYREQNKTRSMPCIQSRLDSFRLLKYNIISASKFTGSNYPLLVQRHNVIPGIFLMYIQGKLLFANFVFNGYSTSAKDLHKQIEKTRGDYEMGYFLPSDFRIR</sequence>
<keyword evidence="3" id="KW-1185">Reference proteome</keyword>
<gene>
    <name evidence="2" type="ORF">mPipKuh1_009399</name>
</gene>
<dbReference type="EMBL" id="JACAGB010000003">
    <property type="protein sequence ID" value="KAF6374160.1"/>
    <property type="molecule type" value="Genomic_DNA"/>
</dbReference>
<protein>
    <recommendedName>
        <fullName evidence="1">FAM194 C-terminal domain-containing protein</fullName>
    </recommendedName>
</protein>
<dbReference type="InterPro" id="IPR029281">
    <property type="entry name" value="FAM194_C"/>
</dbReference>